<dbReference type="PRINTS" id="PR00839">
    <property type="entry name" value="V8PROTEASE"/>
</dbReference>
<keyword evidence="6" id="KW-0732">Signal</keyword>
<dbReference type="InterPro" id="IPR003825">
    <property type="entry name" value="Colicin-V_CvpA"/>
</dbReference>
<dbReference type="InterPro" id="IPR043504">
    <property type="entry name" value="Peptidase_S1_PA_chymotrypsin"/>
</dbReference>
<dbReference type="InterPro" id="IPR009003">
    <property type="entry name" value="Peptidase_S1_PA"/>
</dbReference>
<evidence type="ECO:0000313" key="15">
    <source>
        <dbReference type="Proteomes" id="UP000029055"/>
    </source>
</evidence>
<evidence type="ECO:0000313" key="14">
    <source>
        <dbReference type="EMBL" id="KFJ01723.1"/>
    </source>
</evidence>
<dbReference type="GO" id="GO:0016020">
    <property type="term" value="C:membrane"/>
    <property type="evidence" value="ECO:0007669"/>
    <property type="project" value="UniProtKB-SubCell"/>
</dbReference>
<comment type="caution">
    <text evidence="14">The sequence shown here is derived from an EMBL/GenBank/DDBJ whole genome shotgun (WGS) entry which is preliminary data.</text>
</comment>
<protein>
    <recommendedName>
        <fullName evidence="11">Serine protease</fullName>
        <ecNumber evidence="11">3.4.21.-</ecNumber>
    </recommendedName>
</protein>
<evidence type="ECO:0000256" key="10">
    <source>
        <dbReference type="ARBA" id="ARBA00023136"/>
    </source>
</evidence>
<accession>A0A087E1S2</accession>
<dbReference type="AlphaFoldDB" id="A0A087E1S2"/>
<comment type="similarity">
    <text evidence="3 11">Belongs to the peptidase S1B family.</text>
</comment>
<organism evidence="14 15">
    <name type="scientific">Bifidobacterium subtile</name>
    <dbReference type="NCBI Taxonomy" id="77635"/>
    <lineage>
        <taxon>Bacteria</taxon>
        <taxon>Bacillati</taxon>
        <taxon>Actinomycetota</taxon>
        <taxon>Actinomycetes</taxon>
        <taxon>Bifidobacteriales</taxon>
        <taxon>Bifidobacteriaceae</taxon>
        <taxon>Bifidobacterium</taxon>
    </lineage>
</organism>
<dbReference type="PANTHER" id="PTHR43019">
    <property type="entry name" value="SERINE ENDOPROTEASE DEGS"/>
    <property type="match status" value="1"/>
</dbReference>
<evidence type="ECO:0000256" key="2">
    <source>
        <dbReference type="ARBA" id="ARBA00004613"/>
    </source>
</evidence>
<dbReference type="Proteomes" id="UP000029055">
    <property type="component" value="Unassembled WGS sequence"/>
</dbReference>
<dbReference type="EC" id="3.4.21.-" evidence="11"/>
<dbReference type="STRING" id="77635.BISU_1735"/>
<evidence type="ECO:0000256" key="12">
    <source>
        <dbReference type="SAM" id="MobiDB-lite"/>
    </source>
</evidence>
<dbReference type="SUPFAM" id="SSF50494">
    <property type="entry name" value="Trypsin-like serine proteases"/>
    <property type="match status" value="1"/>
</dbReference>
<keyword evidence="4 11" id="KW-0645">Protease</keyword>
<dbReference type="InterPro" id="IPR047680">
    <property type="entry name" value="MarP-like"/>
</dbReference>
<evidence type="ECO:0000256" key="6">
    <source>
        <dbReference type="ARBA" id="ARBA00022729"/>
    </source>
</evidence>
<dbReference type="Gene3D" id="2.40.10.10">
    <property type="entry name" value="Trypsin-like serine proteases"/>
    <property type="match status" value="2"/>
</dbReference>
<dbReference type="PANTHER" id="PTHR43019:SF23">
    <property type="entry name" value="PROTEASE DO-LIKE 5, CHLOROPLASTIC"/>
    <property type="match status" value="1"/>
</dbReference>
<dbReference type="EMBL" id="JGZR01000009">
    <property type="protein sequence ID" value="KFJ01723.1"/>
    <property type="molecule type" value="Genomic_DNA"/>
</dbReference>
<dbReference type="GO" id="GO:0006508">
    <property type="term" value="P:proteolysis"/>
    <property type="evidence" value="ECO:0007669"/>
    <property type="project" value="UniProtKB-KW"/>
</dbReference>
<dbReference type="GO" id="GO:0005576">
    <property type="term" value="C:extracellular region"/>
    <property type="evidence" value="ECO:0007669"/>
    <property type="project" value="UniProtKB-SubCell"/>
</dbReference>
<feature type="transmembrane region" description="Helical" evidence="13">
    <location>
        <begin position="105"/>
        <end position="129"/>
    </location>
</feature>
<keyword evidence="7 11" id="KW-0378">Hydrolase</keyword>
<keyword evidence="9 13" id="KW-1133">Transmembrane helix</keyword>
<name>A0A087E1S2_9BIFI</name>
<dbReference type="Pfam" id="PF13365">
    <property type="entry name" value="Trypsin_2"/>
    <property type="match status" value="1"/>
</dbReference>
<gene>
    <name evidence="14" type="ORF">BISU_1735</name>
</gene>
<feature type="compositionally biased region" description="Low complexity" evidence="12">
    <location>
        <begin position="176"/>
        <end position="187"/>
    </location>
</feature>
<evidence type="ECO:0000256" key="11">
    <source>
        <dbReference type="RuleBase" id="RU004296"/>
    </source>
</evidence>
<dbReference type="GO" id="GO:0009403">
    <property type="term" value="P:toxin biosynthetic process"/>
    <property type="evidence" value="ECO:0007669"/>
    <property type="project" value="InterPro"/>
</dbReference>
<keyword evidence="5 13" id="KW-0812">Transmembrane</keyword>
<reference evidence="14 15" key="1">
    <citation type="submission" date="2014-03" db="EMBL/GenBank/DDBJ databases">
        <title>Genomics of Bifidobacteria.</title>
        <authorList>
            <person name="Ventura M."/>
            <person name="Milani C."/>
            <person name="Lugli G.A."/>
        </authorList>
    </citation>
    <scope>NUCLEOTIDE SEQUENCE [LARGE SCALE GENOMIC DNA]</scope>
    <source>
        <strain evidence="14 15">LMG 11597</strain>
    </source>
</reference>
<evidence type="ECO:0000256" key="4">
    <source>
        <dbReference type="ARBA" id="ARBA00022670"/>
    </source>
</evidence>
<evidence type="ECO:0000256" key="5">
    <source>
        <dbReference type="ARBA" id="ARBA00022692"/>
    </source>
</evidence>
<dbReference type="NCBIfam" id="NF033740">
    <property type="entry name" value="MarP_fam_protase"/>
    <property type="match status" value="1"/>
</dbReference>
<evidence type="ECO:0000256" key="7">
    <source>
        <dbReference type="ARBA" id="ARBA00022801"/>
    </source>
</evidence>
<evidence type="ECO:0000256" key="1">
    <source>
        <dbReference type="ARBA" id="ARBA00004141"/>
    </source>
</evidence>
<dbReference type="RefSeq" id="WP_051246283.1">
    <property type="nucleotide sequence ID" value="NZ_CP062939.1"/>
</dbReference>
<feature type="transmembrane region" description="Helical" evidence="13">
    <location>
        <begin position="58"/>
        <end position="85"/>
    </location>
</feature>
<feature type="transmembrane region" description="Helical" evidence="13">
    <location>
        <begin position="28"/>
        <end position="46"/>
    </location>
</feature>
<keyword evidence="10 13" id="KW-0472">Membrane</keyword>
<feature type="region of interest" description="Disordered" evidence="12">
    <location>
        <begin position="175"/>
        <end position="202"/>
    </location>
</feature>
<proteinExistence type="inferred from homology"/>
<dbReference type="InterPro" id="IPR008256">
    <property type="entry name" value="Peptidase_S1B"/>
</dbReference>
<evidence type="ECO:0000256" key="9">
    <source>
        <dbReference type="ARBA" id="ARBA00022989"/>
    </source>
</evidence>
<dbReference type="Pfam" id="PF02674">
    <property type="entry name" value="Colicin_V"/>
    <property type="match status" value="1"/>
</dbReference>
<evidence type="ECO:0000256" key="13">
    <source>
        <dbReference type="SAM" id="Phobius"/>
    </source>
</evidence>
<dbReference type="GO" id="GO:0008236">
    <property type="term" value="F:serine-type peptidase activity"/>
    <property type="evidence" value="ECO:0007669"/>
    <property type="project" value="UniProtKB-KW"/>
</dbReference>
<evidence type="ECO:0000256" key="3">
    <source>
        <dbReference type="ARBA" id="ARBA00008764"/>
    </source>
</evidence>
<keyword evidence="8 11" id="KW-0720">Serine protease</keyword>
<keyword evidence="15" id="KW-1185">Reference proteome</keyword>
<comment type="subcellular location">
    <subcellularLocation>
        <location evidence="1">Membrane</location>
        <topology evidence="1">Multi-pass membrane protein</topology>
    </subcellularLocation>
    <subcellularLocation>
        <location evidence="2">Secreted</location>
    </subcellularLocation>
</comment>
<sequence length="405" mass="41201">MLLPIDIVLAILLISVFAAGIRAGFFSTLGTFAGLIAGAAVMPYVLPRVARSVPGDTWRGIAVFAVAIGLLALMSGIGSSIGHVVRRGADRLRLGGIERLLGGGLALVCTAVALSLTAAGVITSGIPVLSQSLASSQVIQGINRYTPQPVSDAVARLRAQAFDNTGIPTLKGLFEGSGNANSNESNGITGSSPAPAIDANDPKIQAASQSVARISGIAPACSTMSSGSGFLVADDLLITNAHVVAGVVSPLVELPGEPARTGSVIYFDHVNDLAVVSADVNAKPLSLDDSPIANGSAGIVQGYPYGGPFQSVPARVLSTERNAVPDIYGDSTASRPLHVLQARVEPGNSGGPLLDQDGEVTGIVFAKAQERADIGYAMTNEEIQPVLGRVSVGNPPVSTGRCLAQ</sequence>
<dbReference type="OrthoDB" id="9766361at2"/>
<dbReference type="eggNOG" id="COG0265">
    <property type="taxonomic scope" value="Bacteria"/>
</dbReference>
<evidence type="ECO:0000256" key="8">
    <source>
        <dbReference type="ARBA" id="ARBA00022825"/>
    </source>
</evidence>